<dbReference type="Pfam" id="PF00753">
    <property type="entry name" value="Lactamase_B"/>
    <property type="match status" value="1"/>
</dbReference>
<feature type="domain" description="Metallo-beta-lactamase" evidence="6">
    <location>
        <begin position="12"/>
        <end position="219"/>
    </location>
</feature>
<keyword evidence="8" id="KW-1185">Reference proteome</keyword>
<dbReference type="EMBL" id="QETB01000006">
    <property type="protein sequence ID" value="PWF24598.1"/>
    <property type="molecule type" value="Genomic_DNA"/>
</dbReference>
<dbReference type="InterPro" id="IPR001279">
    <property type="entry name" value="Metallo-B-lactamas"/>
</dbReference>
<evidence type="ECO:0000256" key="5">
    <source>
        <dbReference type="SAM" id="MobiDB-lite"/>
    </source>
</evidence>
<dbReference type="PANTHER" id="PTHR46233">
    <property type="entry name" value="HYDROXYACYLGLUTATHIONE HYDROLASE GLOC"/>
    <property type="match status" value="1"/>
</dbReference>
<keyword evidence="3 7" id="KW-0378">Hydrolase</keyword>
<evidence type="ECO:0000313" key="8">
    <source>
        <dbReference type="Proteomes" id="UP000245283"/>
    </source>
</evidence>
<keyword evidence="4" id="KW-0862">Zinc</keyword>
<dbReference type="AlphaFoldDB" id="A0A2V1K2Z7"/>
<dbReference type="OrthoDB" id="2971563at2"/>
<comment type="caution">
    <text evidence="7">The sequence shown here is derived from an EMBL/GenBank/DDBJ whole genome shotgun (WGS) entry which is preliminary data.</text>
</comment>
<dbReference type="SUPFAM" id="SSF56281">
    <property type="entry name" value="Metallo-hydrolase/oxidoreductase"/>
    <property type="match status" value="1"/>
</dbReference>
<feature type="region of interest" description="Disordered" evidence="5">
    <location>
        <begin position="216"/>
        <end position="240"/>
    </location>
</feature>
<protein>
    <submittedName>
        <fullName evidence="7">MBL fold metallo-hydrolase</fullName>
    </submittedName>
</protein>
<reference evidence="8" key="1">
    <citation type="submission" date="2018-05" db="EMBL/GenBank/DDBJ databases">
        <authorList>
            <person name="Li Y."/>
        </authorList>
    </citation>
    <scope>NUCLEOTIDE SEQUENCE [LARGE SCALE GENOMIC DNA]</scope>
    <source>
        <strain evidence="8">sk1b4</strain>
    </source>
</reference>
<dbReference type="Proteomes" id="UP000245283">
    <property type="component" value="Unassembled WGS sequence"/>
</dbReference>
<comment type="cofactor">
    <cofactor evidence="1">
        <name>Zn(2+)</name>
        <dbReference type="ChEBI" id="CHEBI:29105"/>
    </cofactor>
</comment>
<dbReference type="RefSeq" id="WP_109094494.1">
    <property type="nucleotide sequence ID" value="NZ_QETB01000006.1"/>
</dbReference>
<evidence type="ECO:0000256" key="4">
    <source>
        <dbReference type="ARBA" id="ARBA00022833"/>
    </source>
</evidence>
<evidence type="ECO:0000256" key="3">
    <source>
        <dbReference type="ARBA" id="ARBA00022801"/>
    </source>
</evidence>
<accession>A0A2V1K2Z7</accession>
<organism evidence="7 8">
    <name type="scientific">Ancrocorticia populi</name>
    <dbReference type="NCBI Taxonomy" id="2175228"/>
    <lineage>
        <taxon>Bacteria</taxon>
        <taxon>Bacillati</taxon>
        <taxon>Actinomycetota</taxon>
        <taxon>Actinomycetes</taxon>
        <taxon>Actinomycetales</taxon>
        <taxon>Actinomycetaceae</taxon>
        <taxon>Ancrocorticia</taxon>
    </lineage>
</organism>
<dbReference type="CDD" id="cd06262">
    <property type="entry name" value="metallo-hydrolase-like_MBL-fold"/>
    <property type="match status" value="1"/>
</dbReference>
<dbReference type="Gene3D" id="3.60.15.10">
    <property type="entry name" value="Ribonuclease Z/Hydroxyacylglutathione hydrolase-like"/>
    <property type="match status" value="1"/>
</dbReference>
<gene>
    <name evidence="7" type="ORF">DD236_11270</name>
</gene>
<evidence type="ECO:0000256" key="1">
    <source>
        <dbReference type="ARBA" id="ARBA00001947"/>
    </source>
</evidence>
<dbReference type="PANTHER" id="PTHR46233:SF3">
    <property type="entry name" value="HYDROXYACYLGLUTATHIONE HYDROLASE GLOC"/>
    <property type="match status" value="1"/>
</dbReference>
<dbReference type="InterPro" id="IPR051453">
    <property type="entry name" value="MBL_Glyoxalase_II"/>
</dbReference>
<keyword evidence="2" id="KW-0479">Metal-binding</keyword>
<evidence type="ECO:0000256" key="2">
    <source>
        <dbReference type="ARBA" id="ARBA00022723"/>
    </source>
</evidence>
<dbReference type="SMART" id="SM00849">
    <property type="entry name" value="Lactamase_B"/>
    <property type="match status" value="1"/>
</dbReference>
<evidence type="ECO:0000313" key="7">
    <source>
        <dbReference type="EMBL" id="PWF24598.1"/>
    </source>
</evidence>
<dbReference type="InterPro" id="IPR036866">
    <property type="entry name" value="RibonucZ/Hydroxyglut_hydro"/>
</dbReference>
<dbReference type="GO" id="GO:0016787">
    <property type="term" value="F:hydrolase activity"/>
    <property type="evidence" value="ECO:0007669"/>
    <property type="project" value="UniProtKB-KW"/>
</dbReference>
<dbReference type="GO" id="GO:0046872">
    <property type="term" value="F:metal ion binding"/>
    <property type="evidence" value="ECO:0007669"/>
    <property type="project" value="UniProtKB-KW"/>
</dbReference>
<sequence>MIFLRYSNTFIEANCYILADETQRKALVVDPGAGARDWVKNSLAARDLQLSAVLCTHGHGDHVWDSAAVAGKIPVYIPEPDLYRLESPAQFTGSFSQLFVQYSGSEWVRPDNPLALPKEFYEADGAEIVPGISFAAIAAPGHSEGSSVFTLEGNIAPDPEAAPAPEGSFGTALMLSGDVLFRDGVGRTDLPGSDPEAAKRSLRNLAQVIPPTTIFFPGHGHSSTMGRELRRSPFLKQALA</sequence>
<proteinExistence type="predicted"/>
<name>A0A2V1K2Z7_9ACTO</name>
<evidence type="ECO:0000259" key="6">
    <source>
        <dbReference type="SMART" id="SM00849"/>
    </source>
</evidence>